<evidence type="ECO:0000313" key="5">
    <source>
        <dbReference type="Proteomes" id="UP000594759"/>
    </source>
</evidence>
<proteinExistence type="inferred from homology"/>
<dbReference type="InterPro" id="IPR028082">
    <property type="entry name" value="Peripla_BP_I"/>
</dbReference>
<protein>
    <submittedName>
        <fullName evidence="4">ABC transporter substrate-binding protein</fullName>
    </submittedName>
</protein>
<dbReference type="SUPFAM" id="SSF53822">
    <property type="entry name" value="Periplasmic binding protein-like I"/>
    <property type="match status" value="1"/>
</dbReference>
<evidence type="ECO:0000259" key="3">
    <source>
        <dbReference type="Pfam" id="PF13458"/>
    </source>
</evidence>
<dbReference type="RefSeq" id="WP_196097145.1">
    <property type="nucleotide sequence ID" value="NZ_CP064939.1"/>
</dbReference>
<dbReference type="KEGG" id="pex:IZT61_11995"/>
<dbReference type="PANTHER" id="PTHR30483">
    <property type="entry name" value="LEUCINE-SPECIFIC-BINDING PROTEIN"/>
    <property type="match status" value="1"/>
</dbReference>
<comment type="similarity">
    <text evidence="1">Belongs to the leucine-binding protein family.</text>
</comment>
<accession>A0A7U3SNT6</accession>
<gene>
    <name evidence="4" type="ORF">IZT61_11995</name>
</gene>
<dbReference type="Proteomes" id="UP000594759">
    <property type="component" value="Chromosome"/>
</dbReference>
<dbReference type="PANTHER" id="PTHR30483:SF6">
    <property type="entry name" value="PERIPLASMIC BINDING PROTEIN OF ABC TRANSPORTER FOR NATURAL AMINO ACIDS"/>
    <property type="match status" value="1"/>
</dbReference>
<feature type="domain" description="Leucine-binding protein" evidence="3">
    <location>
        <begin position="4"/>
        <end position="292"/>
    </location>
</feature>
<keyword evidence="2" id="KW-0732">Signal</keyword>
<evidence type="ECO:0000256" key="2">
    <source>
        <dbReference type="ARBA" id="ARBA00022729"/>
    </source>
</evidence>
<dbReference type="Gene3D" id="3.40.50.2300">
    <property type="match status" value="2"/>
</dbReference>
<evidence type="ECO:0000256" key="1">
    <source>
        <dbReference type="ARBA" id="ARBA00010062"/>
    </source>
</evidence>
<dbReference type="Pfam" id="PF13458">
    <property type="entry name" value="Peripla_BP_6"/>
    <property type="match status" value="1"/>
</dbReference>
<sequence length="383" mass="42032">MNKPLKVGFLMPYSGVYPYYAQHVMAGIFCAAAKMRLRQQDSQFLPVYTAQGGNRTTLEAVQKLLFFEGVDVLTGMINIKVLTDIRPLLENHQKIGLFFDMGEMVPPPLGFGPNVMSISMNLWQGQYALGKWAAQEFGKDGLVISPVFEAGFNLNTAFFHGAAAGGADKIQSITLNDENAGKNGLVLDSLFEALQSHTPDFVHAIFTGKMGIDFLQQWSTSKFANHVPLLVVENMAYEDVLDDVKHLGLNVYSAATWSRKSESPNNKQFVQDFEDFGKQQANIFGMIGYEIGLSLSVMMPYLSKGDAKGALQYLQQQSVAGPRGTLSVQSNGLERPLIDIAKTTTNAKNINQTIITQSTAVGLNTSTIFEETASGWQNPYLSV</sequence>
<name>A0A7U3SNT6_9SPHI</name>
<keyword evidence="5" id="KW-1185">Reference proteome</keyword>
<dbReference type="EMBL" id="CP064939">
    <property type="protein sequence ID" value="QPH37833.1"/>
    <property type="molecule type" value="Genomic_DNA"/>
</dbReference>
<dbReference type="InterPro" id="IPR028081">
    <property type="entry name" value="Leu-bd"/>
</dbReference>
<reference evidence="4 5" key="1">
    <citation type="submission" date="2020-11" db="EMBL/GenBank/DDBJ databases">
        <title>Pedobacter endophytica, an endophytic bacteria isolated form Carex pumila.</title>
        <authorList>
            <person name="Peng Y."/>
            <person name="Jiang L."/>
            <person name="Lee J."/>
        </authorList>
    </citation>
    <scope>NUCLEOTIDE SEQUENCE [LARGE SCALE GENOMIC DNA]</scope>
    <source>
        <strain evidence="4 5">JBR3-12</strain>
    </source>
</reference>
<dbReference type="InterPro" id="IPR051010">
    <property type="entry name" value="BCAA_transport"/>
</dbReference>
<dbReference type="AlphaFoldDB" id="A0A7U3SNT6"/>
<evidence type="ECO:0000313" key="4">
    <source>
        <dbReference type="EMBL" id="QPH37833.1"/>
    </source>
</evidence>
<organism evidence="4 5">
    <name type="scientific">Pedobacter endophyticus</name>
    <dbReference type="NCBI Taxonomy" id="2789740"/>
    <lineage>
        <taxon>Bacteria</taxon>
        <taxon>Pseudomonadati</taxon>
        <taxon>Bacteroidota</taxon>
        <taxon>Sphingobacteriia</taxon>
        <taxon>Sphingobacteriales</taxon>
        <taxon>Sphingobacteriaceae</taxon>
        <taxon>Pedobacter</taxon>
    </lineage>
</organism>